<reference evidence="8 9" key="1">
    <citation type="submission" date="2018-03" db="EMBL/GenBank/DDBJ databases">
        <authorList>
            <person name="Guldener U."/>
        </authorList>
    </citation>
    <scope>NUCLEOTIDE SEQUENCE [LARGE SCALE GENOMIC DNA]</scope>
    <source>
        <strain evidence="8 9">DAOM196992</strain>
    </source>
</reference>
<protein>
    <recommendedName>
        <fullName evidence="6">Succinate dehydrogenase assembly factor 3</fullName>
        <shortName evidence="6">SDH assembly factor 3</shortName>
        <shortName evidence="6">SDHAF3</shortName>
    </recommendedName>
</protein>
<dbReference type="CDD" id="cd20270">
    <property type="entry name" value="Complex1_LYR_SDHAF3_LYRM10"/>
    <property type="match status" value="1"/>
</dbReference>
<evidence type="ECO:0000256" key="6">
    <source>
        <dbReference type="RuleBase" id="RU368039"/>
    </source>
</evidence>
<evidence type="ECO:0000256" key="5">
    <source>
        <dbReference type="ARBA" id="ARBA00023186"/>
    </source>
</evidence>
<dbReference type="EMBL" id="OOIP01000003">
    <property type="protein sequence ID" value="SPO35916.1"/>
    <property type="molecule type" value="Genomic_DNA"/>
</dbReference>
<accession>A0A5C3EWE5</accession>
<comment type="similarity">
    <text evidence="2 6">Belongs to the complex I LYR family. SDHAF3 subfamily.</text>
</comment>
<evidence type="ECO:0000256" key="1">
    <source>
        <dbReference type="ARBA" id="ARBA00004305"/>
    </source>
</evidence>
<dbReference type="GO" id="GO:0034553">
    <property type="term" value="P:mitochondrial respiratory chain complex II assembly"/>
    <property type="evidence" value="ECO:0007669"/>
    <property type="project" value="UniProtKB-UniRule"/>
</dbReference>
<gene>
    <name evidence="8" type="ORF">PSFLO_01387</name>
</gene>
<dbReference type="AlphaFoldDB" id="A0A5C3EWE5"/>
<dbReference type="OrthoDB" id="278329at2759"/>
<evidence type="ECO:0000313" key="8">
    <source>
        <dbReference type="EMBL" id="SPO35916.1"/>
    </source>
</evidence>
<proteinExistence type="inferred from homology"/>
<sequence length="160" mass="17829">MAQLAKASNQPVPPSAPSSAVREASATILPPIQLYRRIHRAHRHLTADMRVLGDDYVRDEFRRHKDIDNPLQIVAFLSSWKMYLDQLEVSQGKPGGFRGKRLDATLMDKLSDEQVNQLYELMQATESAYDPERAQAAPPNAKAMAQAAAKAQGMSLKNDD</sequence>
<feature type="region of interest" description="Disordered" evidence="7">
    <location>
        <begin position="129"/>
        <end position="160"/>
    </location>
</feature>
<evidence type="ECO:0000256" key="2">
    <source>
        <dbReference type="ARBA" id="ARBA00006020"/>
    </source>
</evidence>
<keyword evidence="5 6" id="KW-0143">Chaperone</keyword>
<organism evidence="8 9">
    <name type="scientific">Pseudozyma flocculosa</name>
    <dbReference type="NCBI Taxonomy" id="84751"/>
    <lineage>
        <taxon>Eukaryota</taxon>
        <taxon>Fungi</taxon>
        <taxon>Dikarya</taxon>
        <taxon>Basidiomycota</taxon>
        <taxon>Ustilaginomycotina</taxon>
        <taxon>Ustilaginomycetes</taxon>
        <taxon>Ustilaginales</taxon>
        <taxon>Ustilaginaceae</taxon>
        <taxon>Pseudozyma</taxon>
    </lineage>
</organism>
<evidence type="ECO:0000256" key="3">
    <source>
        <dbReference type="ARBA" id="ARBA00022946"/>
    </source>
</evidence>
<dbReference type="Proteomes" id="UP000323386">
    <property type="component" value="Unassembled WGS sequence"/>
</dbReference>
<dbReference type="GO" id="GO:0005758">
    <property type="term" value="C:mitochondrial intermembrane space"/>
    <property type="evidence" value="ECO:0007669"/>
    <property type="project" value="TreeGrafter"/>
</dbReference>
<feature type="compositionally biased region" description="Polar residues" evidence="7">
    <location>
        <begin position="1"/>
        <end position="10"/>
    </location>
</feature>
<feature type="compositionally biased region" description="Low complexity" evidence="7">
    <location>
        <begin position="134"/>
        <end position="152"/>
    </location>
</feature>
<evidence type="ECO:0000313" key="9">
    <source>
        <dbReference type="Proteomes" id="UP000323386"/>
    </source>
</evidence>
<feature type="region of interest" description="Disordered" evidence="7">
    <location>
        <begin position="1"/>
        <end position="23"/>
    </location>
</feature>
<dbReference type="InterPro" id="IPR008381">
    <property type="entry name" value="SDHAF3/Sdh7"/>
</dbReference>
<evidence type="ECO:0000256" key="7">
    <source>
        <dbReference type="SAM" id="MobiDB-lite"/>
    </source>
</evidence>
<dbReference type="PANTHER" id="PTHR13137:SF6">
    <property type="entry name" value="SUCCINATE DEHYDROGENASE ASSEMBLY FACTOR 3, MITOCHONDRIAL"/>
    <property type="match status" value="1"/>
</dbReference>
<comment type="subcellular location">
    <subcellularLocation>
        <location evidence="1 6">Mitochondrion matrix</location>
    </subcellularLocation>
</comment>
<name>A0A5C3EWE5_9BASI</name>
<dbReference type="GO" id="GO:0006105">
    <property type="term" value="P:succinate metabolic process"/>
    <property type="evidence" value="ECO:0007669"/>
    <property type="project" value="TreeGrafter"/>
</dbReference>
<comment type="subunit">
    <text evidence="6">Interacts with the iron-sulfur protein subunit within the SDH catalytic dimer.</text>
</comment>
<dbReference type="Pfam" id="PF13233">
    <property type="entry name" value="Complex1_LYR_2"/>
    <property type="match status" value="1"/>
</dbReference>
<dbReference type="PANTHER" id="PTHR13137">
    <property type="entry name" value="DC11 ACN9 HOMOLOG"/>
    <property type="match status" value="1"/>
</dbReference>
<dbReference type="GO" id="GO:0005759">
    <property type="term" value="C:mitochondrial matrix"/>
    <property type="evidence" value="ECO:0007669"/>
    <property type="project" value="UniProtKB-SubCell"/>
</dbReference>
<evidence type="ECO:0000256" key="4">
    <source>
        <dbReference type="ARBA" id="ARBA00023128"/>
    </source>
</evidence>
<keyword evidence="9" id="KW-1185">Reference proteome</keyword>
<comment type="function">
    <text evidence="6">Plays an essential role in the assembly of succinate dehydrogenase (SDH), an enzyme complex (also referred to as respiratory complex II) that is a component of both the tricarboxylic acid (TCA) cycle and the mitochondrial electron transport chain, and which couples the oxidation of succinate to fumarate with the reduction of ubiquinone (coenzyme Q) to ubiquinol. Promotes maturation of the iron-sulfur protein subunit of the SDH catalytic dimer, protecting it from the deleterious effects of oxidants. May act together with SDHAF1.</text>
</comment>
<keyword evidence="4 6" id="KW-0496">Mitochondrion</keyword>
<keyword evidence="3" id="KW-0809">Transit peptide</keyword>